<organism evidence="2 3">
    <name type="scientific">Carpinus fangiana</name>
    <dbReference type="NCBI Taxonomy" id="176857"/>
    <lineage>
        <taxon>Eukaryota</taxon>
        <taxon>Viridiplantae</taxon>
        <taxon>Streptophyta</taxon>
        <taxon>Embryophyta</taxon>
        <taxon>Tracheophyta</taxon>
        <taxon>Spermatophyta</taxon>
        <taxon>Magnoliopsida</taxon>
        <taxon>eudicotyledons</taxon>
        <taxon>Gunneridae</taxon>
        <taxon>Pentapetalae</taxon>
        <taxon>rosids</taxon>
        <taxon>fabids</taxon>
        <taxon>Fagales</taxon>
        <taxon>Betulaceae</taxon>
        <taxon>Carpinus</taxon>
    </lineage>
</organism>
<feature type="region of interest" description="Disordered" evidence="1">
    <location>
        <begin position="19"/>
        <end position="41"/>
    </location>
</feature>
<evidence type="ECO:0000313" key="3">
    <source>
        <dbReference type="Proteomes" id="UP000327013"/>
    </source>
</evidence>
<dbReference type="EMBL" id="CM017321">
    <property type="protein sequence ID" value="KAE7998309.1"/>
    <property type="molecule type" value="Genomic_DNA"/>
</dbReference>
<protein>
    <submittedName>
        <fullName evidence="2">Uncharacterized protein</fullName>
    </submittedName>
</protein>
<name>A0A5N6QI35_9ROSI</name>
<evidence type="ECO:0000313" key="2">
    <source>
        <dbReference type="EMBL" id="KAE7998309.1"/>
    </source>
</evidence>
<dbReference type="AlphaFoldDB" id="A0A5N6QI35"/>
<keyword evidence="3" id="KW-1185">Reference proteome</keyword>
<sequence>MTRNLKASGYGLMAVSDVSAVQSKQSEDIEDPVNEKDIDTTNYLAKVSSDTLLPKYNEQLQQSNS</sequence>
<dbReference type="Proteomes" id="UP000327013">
    <property type="component" value="Chromosome 1"/>
</dbReference>
<evidence type="ECO:0000256" key="1">
    <source>
        <dbReference type="SAM" id="MobiDB-lite"/>
    </source>
</evidence>
<accession>A0A5N6QI35</accession>
<reference evidence="2 3" key="1">
    <citation type="submission" date="2019-06" db="EMBL/GenBank/DDBJ databases">
        <title>A chromosomal-level reference genome of Carpinus fangiana (Coryloideae, Betulaceae).</title>
        <authorList>
            <person name="Yang X."/>
            <person name="Wang Z."/>
            <person name="Zhang L."/>
            <person name="Hao G."/>
            <person name="Liu J."/>
            <person name="Yang Y."/>
        </authorList>
    </citation>
    <scope>NUCLEOTIDE SEQUENCE [LARGE SCALE GENOMIC DNA]</scope>
    <source>
        <strain evidence="2">Cfa_2016G</strain>
        <tissue evidence="2">Leaf</tissue>
    </source>
</reference>
<proteinExistence type="predicted"/>
<gene>
    <name evidence="2" type="ORF">FH972_002867</name>
</gene>